<keyword evidence="2" id="KW-1185">Reference proteome</keyword>
<name>A0A9N9EA44_9GLOM</name>
<dbReference type="EMBL" id="CAJVPI010005023">
    <property type="protein sequence ID" value="CAG8671360.1"/>
    <property type="molecule type" value="Genomic_DNA"/>
</dbReference>
<reference evidence="1" key="1">
    <citation type="submission" date="2021-06" db="EMBL/GenBank/DDBJ databases">
        <authorList>
            <person name="Kallberg Y."/>
            <person name="Tangrot J."/>
            <person name="Rosling A."/>
        </authorList>
    </citation>
    <scope>NUCLEOTIDE SEQUENCE</scope>
    <source>
        <strain evidence="1">BR232B</strain>
    </source>
</reference>
<comment type="caution">
    <text evidence="1">The sequence shown here is derived from an EMBL/GenBank/DDBJ whole genome shotgun (WGS) entry which is preliminary data.</text>
</comment>
<evidence type="ECO:0000313" key="1">
    <source>
        <dbReference type="EMBL" id="CAG8671360.1"/>
    </source>
</evidence>
<dbReference type="Proteomes" id="UP000789739">
    <property type="component" value="Unassembled WGS sequence"/>
</dbReference>
<protein>
    <submittedName>
        <fullName evidence="1">1140_t:CDS:1</fullName>
    </submittedName>
</protein>
<evidence type="ECO:0000313" key="2">
    <source>
        <dbReference type="Proteomes" id="UP000789739"/>
    </source>
</evidence>
<dbReference type="AlphaFoldDB" id="A0A9N9EA44"/>
<organism evidence="1 2">
    <name type="scientific">Paraglomus brasilianum</name>
    <dbReference type="NCBI Taxonomy" id="144538"/>
    <lineage>
        <taxon>Eukaryota</taxon>
        <taxon>Fungi</taxon>
        <taxon>Fungi incertae sedis</taxon>
        <taxon>Mucoromycota</taxon>
        <taxon>Glomeromycotina</taxon>
        <taxon>Glomeromycetes</taxon>
        <taxon>Paraglomerales</taxon>
        <taxon>Paraglomeraceae</taxon>
        <taxon>Paraglomus</taxon>
    </lineage>
</organism>
<accession>A0A9N9EA44</accession>
<feature type="non-terminal residue" evidence="1">
    <location>
        <position position="1"/>
    </location>
</feature>
<feature type="non-terminal residue" evidence="1">
    <location>
        <position position="63"/>
    </location>
</feature>
<gene>
    <name evidence="1" type="ORF">PBRASI_LOCUS11320</name>
</gene>
<proteinExistence type="predicted"/>
<sequence length="63" mass="7254">LSTKITEPLRGLQVALIARVKDLSEKCYMDCYVSYGNMQKCKGEVITSLEKSEYEDYRTIARD</sequence>